<evidence type="ECO:0000313" key="8">
    <source>
        <dbReference type="EMBL" id="RJE22866.1"/>
    </source>
</evidence>
<protein>
    <recommendedName>
        <fullName evidence="7">SUN domain-containing protein</fullName>
    </recommendedName>
</protein>
<organism evidence="8 9">
    <name type="scientific">Aspergillus sclerotialis</name>
    <dbReference type="NCBI Taxonomy" id="2070753"/>
    <lineage>
        <taxon>Eukaryota</taxon>
        <taxon>Fungi</taxon>
        <taxon>Dikarya</taxon>
        <taxon>Ascomycota</taxon>
        <taxon>Pezizomycotina</taxon>
        <taxon>Eurotiomycetes</taxon>
        <taxon>Eurotiomycetidae</taxon>
        <taxon>Eurotiales</taxon>
        <taxon>Aspergillaceae</taxon>
        <taxon>Aspergillus</taxon>
        <taxon>Aspergillus subgen. Polypaecilum</taxon>
    </lineage>
</organism>
<evidence type="ECO:0000313" key="9">
    <source>
        <dbReference type="Proteomes" id="UP000266188"/>
    </source>
</evidence>
<gene>
    <name evidence="8" type="ORF">PHISCL_04811</name>
</gene>
<name>A0A3A2ZII4_9EURO</name>
<feature type="transmembrane region" description="Helical" evidence="6">
    <location>
        <begin position="353"/>
        <end position="371"/>
    </location>
</feature>
<feature type="compositionally biased region" description="Basic residues" evidence="5">
    <location>
        <begin position="234"/>
        <end position="243"/>
    </location>
</feature>
<dbReference type="AlphaFoldDB" id="A0A3A2ZII4"/>
<dbReference type="GO" id="GO:0034993">
    <property type="term" value="C:meiotic nuclear membrane microtubule tethering complex"/>
    <property type="evidence" value="ECO:0007669"/>
    <property type="project" value="TreeGrafter"/>
</dbReference>
<dbReference type="Pfam" id="PF07738">
    <property type="entry name" value="Sad1_UNC"/>
    <property type="match status" value="1"/>
</dbReference>
<keyword evidence="4 6" id="KW-0472">Membrane</keyword>
<keyword evidence="9" id="KW-1185">Reference proteome</keyword>
<feature type="compositionally biased region" description="Basic and acidic residues" evidence="5">
    <location>
        <begin position="222"/>
        <end position="232"/>
    </location>
</feature>
<feature type="region of interest" description="Disordered" evidence="5">
    <location>
        <begin position="1"/>
        <end position="41"/>
    </location>
</feature>
<dbReference type="PROSITE" id="PS51469">
    <property type="entry name" value="SUN"/>
    <property type="match status" value="1"/>
</dbReference>
<evidence type="ECO:0000256" key="5">
    <source>
        <dbReference type="SAM" id="MobiDB-lite"/>
    </source>
</evidence>
<feature type="region of interest" description="Disordered" evidence="5">
    <location>
        <begin position="79"/>
        <end position="334"/>
    </location>
</feature>
<evidence type="ECO:0000256" key="4">
    <source>
        <dbReference type="ARBA" id="ARBA00023136"/>
    </source>
</evidence>
<evidence type="ECO:0000256" key="1">
    <source>
        <dbReference type="ARBA" id="ARBA00004370"/>
    </source>
</evidence>
<dbReference type="Gene3D" id="2.60.120.260">
    <property type="entry name" value="Galactose-binding domain-like"/>
    <property type="match status" value="1"/>
</dbReference>
<feature type="domain" description="SUN" evidence="7">
    <location>
        <begin position="465"/>
        <end position="696"/>
    </location>
</feature>
<keyword evidence="2 6" id="KW-0812">Transmembrane</keyword>
<dbReference type="GO" id="GO:0043495">
    <property type="term" value="F:protein-membrane adaptor activity"/>
    <property type="evidence" value="ECO:0007669"/>
    <property type="project" value="TreeGrafter"/>
</dbReference>
<dbReference type="Proteomes" id="UP000266188">
    <property type="component" value="Unassembled WGS sequence"/>
</dbReference>
<feature type="compositionally biased region" description="Polar residues" evidence="5">
    <location>
        <begin position="174"/>
        <end position="186"/>
    </location>
</feature>
<feature type="compositionally biased region" description="Polar residues" evidence="5">
    <location>
        <begin position="197"/>
        <end position="220"/>
    </location>
</feature>
<accession>A0A3A2ZII4</accession>
<dbReference type="OrthoDB" id="342281at2759"/>
<dbReference type="PANTHER" id="PTHR12911">
    <property type="entry name" value="SAD1/UNC-84-LIKE PROTEIN-RELATED"/>
    <property type="match status" value="1"/>
</dbReference>
<dbReference type="InterPro" id="IPR012919">
    <property type="entry name" value="SUN_dom"/>
</dbReference>
<evidence type="ECO:0000259" key="7">
    <source>
        <dbReference type="PROSITE" id="PS51469"/>
    </source>
</evidence>
<dbReference type="PANTHER" id="PTHR12911:SF8">
    <property type="entry name" value="KLAROID PROTEIN-RELATED"/>
    <property type="match status" value="1"/>
</dbReference>
<comment type="caution">
    <text evidence="8">The sequence shown here is derived from an EMBL/GenBank/DDBJ whole genome shotgun (WGS) entry which is preliminary data.</text>
</comment>
<evidence type="ECO:0000256" key="2">
    <source>
        <dbReference type="ARBA" id="ARBA00022692"/>
    </source>
</evidence>
<evidence type="ECO:0000256" key="6">
    <source>
        <dbReference type="SAM" id="Phobius"/>
    </source>
</evidence>
<dbReference type="EMBL" id="MVGC01000147">
    <property type="protein sequence ID" value="RJE22866.1"/>
    <property type="molecule type" value="Genomic_DNA"/>
</dbReference>
<keyword evidence="3 6" id="KW-1133">Transmembrane helix</keyword>
<sequence>MPPKRSSARRSGSTPQPVGTDAYFRDFSSPETNSPALPDVPIKHSFAYGSSLIPIVPRELSEKPNLDLSDMAKQIDVGIEAANERESSKDLEDESEEEVRRVTRSRSRTSKSGSPIRKRRLRDPTPDQVQLLDSLREASPVKSNHSPPGRSTPTPPPPVPRTLSPTPSAVLQPPTLQHLTQDSQIYPSPLARFGHRQPNQSPLGSSPQAKSIDNESTVSFSVERDIHEDSLQRTHNHRRKPRGKNITAPPRRPSGLAFPQETIEEEDEESIAGSSPKPERPPSSQGEHKPSLEPQPEPEPEPDPMSAPTRTIIPNTIRPKDSSRRSPSIIEEPVNPEDRLASKLSSSLRKLPAIHLIFAVFIMAVSVVAVYSTNASLSGISHRVSSCLSFGGRQPYLPLNATGMDAVNALNNQMMKLTAQVTSLSKDMKIIRSDVDNVAAQQIEASPIRVHRERPKINFLSIGLGAIVDPWLSSPTIGKRLSRTAKFYYTVAEWVGFAERPRAPQHPTAALAPWEDIGDCWCSAPRAGMSQLSVLLGRGIVPEEVVVEHMPEGAALDIGVAPREMELWARFKVVDDNKPSKRQSSWFGSDEFSTDLEGVKYPGQLTLSETIMSTLSLAYPSDPEGSYSDDELLGPDFYRLGKFIYDPHGPDHIQSFMLDAIIDYPSIRVDKVVLRVKSNWGSEHTCLYRVKLHGHV</sequence>
<comment type="subcellular location">
    <subcellularLocation>
        <location evidence="1">Membrane</location>
    </subcellularLocation>
</comment>
<dbReference type="STRING" id="2070753.A0A3A2ZII4"/>
<dbReference type="InterPro" id="IPR045119">
    <property type="entry name" value="SUN1-5"/>
</dbReference>
<proteinExistence type="predicted"/>
<evidence type="ECO:0000256" key="3">
    <source>
        <dbReference type="ARBA" id="ARBA00022989"/>
    </source>
</evidence>
<reference evidence="9" key="1">
    <citation type="submission" date="2017-02" db="EMBL/GenBank/DDBJ databases">
        <authorList>
            <person name="Tafer H."/>
            <person name="Lopandic K."/>
        </authorList>
    </citation>
    <scope>NUCLEOTIDE SEQUENCE [LARGE SCALE GENOMIC DNA]</scope>
    <source>
        <strain evidence="9">CBS 366.77</strain>
    </source>
</reference>